<dbReference type="EMBL" id="AUBJ02000001">
    <property type="protein sequence ID" value="MCP2332851.1"/>
    <property type="molecule type" value="Genomic_DNA"/>
</dbReference>
<evidence type="ECO:0000259" key="1">
    <source>
        <dbReference type="SMART" id="SM00481"/>
    </source>
</evidence>
<dbReference type="SMART" id="SM00481">
    <property type="entry name" value="POLIIIAc"/>
    <property type="match status" value="1"/>
</dbReference>
<dbReference type="PANTHER" id="PTHR32294">
    <property type="entry name" value="DNA POLYMERASE III SUBUNIT ALPHA"/>
    <property type="match status" value="1"/>
</dbReference>
<keyword evidence="3" id="KW-1185">Reference proteome</keyword>
<comment type="caution">
    <text evidence="2">The sequence shown here is derived from an EMBL/GenBank/DDBJ whole genome shotgun (WGS) entry which is preliminary data.</text>
</comment>
<sequence>MSDPFVHLHVHTEYSMLDGAAKVGPLFAEASRLGMPAVAMTDHGNMFGAAEFWEQASGYPDVKPILGIEAYVAPGSRFHRKPVFWGGAGSGDEGGDVSGRGAFTHMTLLAADATGLRNLFRLSSLASIEGQYKKPRMDRELLSRFASGLIATTGCPGGEVPTRLRLGQYREALRAASEYRDILGKENYLVELMDHGVRVERDVREGLLTISRDLGLAVVATNDSHYVTPDQAQAHSALLCVQTGSTLSDPRRFRFEGAGYHLKSAAEMREYWDREVPGAADTTLDVAERVGSYAEVFGFVDRSPLFPIPVSEFSGRAGQVLGARRVRVHEVAGACPLVLRIDGFDSLAAVGEALDGHEGMTPVVLVGGDGGTADTLVLSEGVRVSADLLRVLDQVTGVTVA</sequence>
<evidence type="ECO:0000313" key="3">
    <source>
        <dbReference type="Proteomes" id="UP000791080"/>
    </source>
</evidence>
<feature type="domain" description="Polymerase/histidinol phosphatase N-terminal" evidence="1">
    <location>
        <begin position="6"/>
        <end position="74"/>
    </location>
</feature>
<dbReference type="CDD" id="cd12113">
    <property type="entry name" value="PHP_PolIIIA_DnaE3"/>
    <property type="match status" value="1"/>
</dbReference>
<protein>
    <submittedName>
        <fullName evidence="2">PHP domain-containing protein</fullName>
    </submittedName>
</protein>
<dbReference type="Pfam" id="PF02811">
    <property type="entry name" value="PHP"/>
    <property type="match status" value="1"/>
</dbReference>
<dbReference type="PANTHER" id="PTHR32294:SF0">
    <property type="entry name" value="DNA POLYMERASE III SUBUNIT ALPHA"/>
    <property type="match status" value="1"/>
</dbReference>
<name>A0ABT1JL02_ACTCY</name>
<dbReference type="InterPro" id="IPR003141">
    <property type="entry name" value="Pol/His_phosphatase_N"/>
</dbReference>
<reference evidence="2 3" key="1">
    <citation type="submission" date="2013-07" db="EMBL/GenBank/DDBJ databases">
        <authorList>
            <consortium name="DOE Joint Genome Institute"/>
            <person name="Reeve W."/>
            <person name="Huntemann M."/>
            <person name="Han J."/>
            <person name="Chen A."/>
            <person name="Kyrpides N."/>
            <person name="Mavromatis K."/>
            <person name="Markowitz V."/>
            <person name="Palaniappan K."/>
            <person name="Ivanova N."/>
            <person name="Schaumberg A."/>
            <person name="Pati A."/>
            <person name="Liolios K."/>
            <person name="Nordberg H.P."/>
            <person name="Cantor M.N."/>
            <person name="Hua S.X."/>
            <person name="Woyke T."/>
        </authorList>
    </citation>
    <scope>NUCLEOTIDE SEQUENCE [LARGE SCALE GENOMIC DNA]</scope>
    <source>
        <strain evidence="2 3">DSM 43889</strain>
    </source>
</reference>
<proteinExistence type="predicted"/>
<dbReference type="InterPro" id="IPR004013">
    <property type="entry name" value="PHP_dom"/>
</dbReference>
<dbReference type="Proteomes" id="UP000791080">
    <property type="component" value="Unassembled WGS sequence"/>
</dbReference>
<dbReference type="InterPro" id="IPR016195">
    <property type="entry name" value="Pol/histidinol_Pase-like"/>
</dbReference>
<reference evidence="2 3" key="2">
    <citation type="submission" date="2022-06" db="EMBL/GenBank/DDBJ databases">
        <title>Genomic Encyclopedia of Type Strains, Phase I: the one thousand microbial genomes (KMG-I) project.</title>
        <authorList>
            <person name="Kyrpides N."/>
        </authorList>
    </citation>
    <scope>NUCLEOTIDE SEQUENCE [LARGE SCALE GENOMIC DNA]</scope>
    <source>
        <strain evidence="2 3">DSM 43889</strain>
    </source>
</reference>
<accession>A0ABT1JL02</accession>
<dbReference type="Gene3D" id="3.20.20.140">
    <property type="entry name" value="Metal-dependent hydrolases"/>
    <property type="match status" value="1"/>
</dbReference>
<gene>
    <name evidence="2" type="ORF">G443_003121</name>
</gene>
<dbReference type="InterPro" id="IPR004805">
    <property type="entry name" value="DnaE2/DnaE/PolC"/>
</dbReference>
<organism evidence="2 3">
    <name type="scientific">Actinoalloteichus caeruleus DSM 43889</name>
    <dbReference type="NCBI Taxonomy" id="1120930"/>
    <lineage>
        <taxon>Bacteria</taxon>
        <taxon>Bacillati</taxon>
        <taxon>Actinomycetota</taxon>
        <taxon>Actinomycetes</taxon>
        <taxon>Pseudonocardiales</taxon>
        <taxon>Pseudonocardiaceae</taxon>
        <taxon>Actinoalloteichus</taxon>
        <taxon>Actinoalloteichus cyanogriseus</taxon>
    </lineage>
</organism>
<evidence type="ECO:0000313" key="2">
    <source>
        <dbReference type="EMBL" id="MCP2332851.1"/>
    </source>
</evidence>
<dbReference type="SUPFAM" id="SSF89550">
    <property type="entry name" value="PHP domain-like"/>
    <property type="match status" value="1"/>
</dbReference>